<evidence type="ECO:0000313" key="4">
    <source>
        <dbReference type="EMBL" id="NLR92149.1"/>
    </source>
</evidence>
<evidence type="ECO:0000313" key="5">
    <source>
        <dbReference type="Proteomes" id="UP000585050"/>
    </source>
</evidence>
<dbReference type="Gene3D" id="3.60.21.10">
    <property type="match status" value="1"/>
</dbReference>
<keyword evidence="2" id="KW-0547">Nucleotide-binding</keyword>
<dbReference type="GO" id="GO:0009166">
    <property type="term" value="P:nucleotide catabolic process"/>
    <property type="evidence" value="ECO:0007669"/>
    <property type="project" value="InterPro"/>
</dbReference>
<gene>
    <name evidence="4" type="ORF">HGP29_13060</name>
</gene>
<dbReference type="PRINTS" id="PR01607">
    <property type="entry name" value="APYRASEFAMLY"/>
</dbReference>
<dbReference type="Proteomes" id="UP000585050">
    <property type="component" value="Unassembled WGS sequence"/>
</dbReference>
<proteinExistence type="inferred from homology"/>
<dbReference type="GO" id="GO:0016788">
    <property type="term" value="F:hydrolase activity, acting on ester bonds"/>
    <property type="evidence" value="ECO:0007669"/>
    <property type="project" value="InterPro"/>
</dbReference>
<dbReference type="InterPro" id="IPR006311">
    <property type="entry name" value="TAT_signal"/>
</dbReference>
<dbReference type="InterPro" id="IPR006179">
    <property type="entry name" value="5_nucleotidase/apyrase"/>
</dbReference>
<dbReference type="CDD" id="cd00845">
    <property type="entry name" value="MPP_UshA_N_like"/>
    <property type="match status" value="1"/>
</dbReference>
<accession>A0A7X8XWF5</accession>
<comment type="caution">
    <text evidence="4">The sequence shown here is derived from an EMBL/GenBank/DDBJ whole genome shotgun (WGS) entry which is preliminary data.</text>
</comment>
<sequence length="310" mass="34816">MNQSRREFVKLLSKGTALGTLGFLVPSTLFATNKLKQITILHTNDTHSQIDPFPSSHKHYPNMAGVAKRKQFIDQVRAEQENVLLLDAGDIFQGTPYFNFFKGEIEMKSMSKMGYDAATIGNHDFDNKVDGLSNVMPHADFDMLITNYDFSNTSMDGKTKPYKIFHKDGIKIGVFGIGIKLDGLVSKSCYQETKYSSGIDAAQQFSKLLKFEENCDLVICLSHLGYTAFNKGDEDDHQLAKKTKYIDVIIGGHSHTFLDEPTVMKNAEDKDVLVTQVGYAGIKVGRLDFYFNDNKPLAYSSDHFQLYAIK</sequence>
<dbReference type="InterPro" id="IPR006146">
    <property type="entry name" value="5'-Nucleotdase_CS"/>
</dbReference>
<dbReference type="GO" id="GO:0000166">
    <property type="term" value="F:nucleotide binding"/>
    <property type="evidence" value="ECO:0007669"/>
    <property type="project" value="UniProtKB-KW"/>
</dbReference>
<comment type="similarity">
    <text evidence="1 2">Belongs to the 5'-nucleotidase family.</text>
</comment>
<dbReference type="InterPro" id="IPR004843">
    <property type="entry name" value="Calcineurin-like_PHP"/>
</dbReference>
<dbReference type="EMBL" id="JABAIL010000004">
    <property type="protein sequence ID" value="NLR92149.1"/>
    <property type="molecule type" value="Genomic_DNA"/>
</dbReference>
<name>A0A7X8XWF5_9BACT</name>
<evidence type="ECO:0000256" key="1">
    <source>
        <dbReference type="ARBA" id="ARBA00006654"/>
    </source>
</evidence>
<dbReference type="PANTHER" id="PTHR11575:SF24">
    <property type="entry name" value="5'-NUCLEOTIDASE"/>
    <property type="match status" value="1"/>
</dbReference>
<evidence type="ECO:0000259" key="3">
    <source>
        <dbReference type="Pfam" id="PF00149"/>
    </source>
</evidence>
<protein>
    <submittedName>
        <fullName evidence="4">Bifunctional metallophosphatase/5'-nucleotidase</fullName>
    </submittedName>
</protein>
<keyword evidence="2" id="KW-0378">Hydrolase</keyword>
<reference evidence="4 5" key="1">
    <citation type="submission" date="2020-04" db="EMBL/GenBank/DDBJ databases">
        <title>Flammeovirga sp. SR4, a novel species isolated from seawater.</title>
        <authorList>
            <person name="Wang X."/>
        </authorList>
    </citation>
    <scope>NUCLEOTIDE SEQUENCE [LARGE SCALE GENOMIC DNA]</scope>
    <source>
        <strain evidence="4 5">SR4</strain>
    </source>
</reference>
<keyword evidence="5" id="KW-1185">Reference proteome</keyword>
<dbReference type="GO" id="GO:0046872">
    <property type="term" value="F:metal ion binding"/>
    <property type="evidence" value="ECO:0007669"/>
    <property type="project" value="InterPro"/>
</dbReference>
<feature type="domain" description="Calcineurin-like phosphoesterase" evidence="3">
    <location>
        <begin position="39"/>
        <end position="256"/>
    </location>
</feature>
<dbReference type="Pfam" id="PF00149">
    <property type="entry name" value="Metallophos"/>
    <property type="match status" value="1"/>
</dbReference>
<dbReference type="PROSITE" id="PS51318">
    <property type="entry name" value="TAT"/>
    <property type="match status" value="1"/>
</dbReference>
<evidence type="ECO:0000256" key="2">
    <source>
        <dbReference type="RuleBase" id="RU362119"/>
    </source>
</evidence>
<dbReference type="PANTHER" id="PTHR11575">
    <property type="entry name" value="5'-NUCLEOTIDASE-RELATED"/>
    <property type="match status" value="1"/>
</dbReference>
<organism evidence="4 5">
    <name type="scientific">Flammeovirga agarivorans</name>
    <dbReference type="NCBI Taxonomy" id="2726742"/>
    <lineage>
        <taxon>Bacteria</taxon>
        <taxon>Pseudomonadati</taxon>
        <taxon>Bacteroidota</taxon>
        <taxon>Cytophagia</taxon>
        <taxon>Cytophagales</taxon>
        <taxon>Flammeovirgaceae</taxon>
        <taxon>Flammeovirga</taxon>
    </lineage>
</organism>
<dbReference type="InterPro" id="IPR029052">
    <property type="entry name" value="Metallo-depent_PP-like"/>
</dbReference>
<dbReference type="AlphaFoldDB" id="A0A7X8XWF5"/>
<dbReference type="SUPFAM" id="SSF56300">
    <property type="entry name" value="Metallo-dependent phosphatases"/>
    <property type="match status" value="1"/>
</dbReference>
<dbReference type="PROSITE" id="PS00785">
    <property type="entry name" value="5_NUCLEOTIDASE_1"/>
    <property type="match status" value="1"/>
</dbReference>